<dbReference type="Proteomes" id="UP000276443">
    <property type="component" value="Unassembled WGS sequence"/>
</dbReference>
<proteinExistence type="predicted"/>
<dbReference type="AlphaFoldDB" id="A0A3N5B1K7"/>
<dbReference type="RefSeq" id="WP_170158570.1">
    <property type="nucleotide sequence ID" value="NZ_RKRF01000011.1"/>
</dbReference>
<protein>
    <submittedName>
        <fullName evidence="1">Uncharacterized protein</fullName>
    </submittedName>
</protein>
<gene>
    <name evidence="1" type="ORF">EDC24_2301</name>
</gene>
<sequence length="55" mass="6191">METSLILVSLTVFLTFLVLYAGEKVVSFFKRKKSTLQTIDQATNGVDMEVEVGHR</sequence>
<name>A0A3N5B1K7_9BACI</name>
<accession>A0A3N5B1K7</accession>
<evidence type="ECO:0000313" key="1">
    <source>
        <dbReference type="EMBL" id="RPF51039.1"/>
    </source>
</evidence>
<comment type="caution">
    <text evidence="1">The sequence shown here is derived from an EMBL/GenBank/DDBJ whole genome shotgun (WGS) entry which is preliminary data.</text>
</comment>
<organism evidence="1 2">
    <name type="scientific">Aquisalibacillus elongatus</name>
    <dbReference type="NCBI Taxonomy" id="485577"/>
    <lineage>
        <taxon>Bacteria</taxon>
        <taxon>Bacillati</taxon>
        <taxon>Bacillota</taxon>
        <taxon>Bacilli</taxon>
        <taxon>Bacillales</taxon>
        <taxon>Bacillaceae</taxon>
        <taxon>Aquisalibacillus</taxon>
    </lineage>
</organism>
<reference evidence="1 2" key="1">
    <citation type="submission" date="2018-11" db="EMBL/GenBank/DDBJ databases">
        <title>Genomic Encyclopedia of Type Strains, Phase IV (KMG-IV): sequencing the most valuable type-strain genomes for metagenomic binning, comparative biology and taxonomic classification.</title>
        <authorList>
            <person name="Goeker M."/>
        </authorList>
    </citation>
    <scope>NUCLEOTIDE SEQUENCE [LARGE SCALE GENOMIC DNA]</scope>
    <source>
        <strain evidence="1 2">DSM 18090</strain>
    </source>
</reference>
<dbReference type="EMBL" id="RKRF01000011">
    <property type="protein sequence ID" value="RPF51039.1"/>
    <property type="molecule type" value="Genomic_DNA"/>
</dbReference>
<keyword evidence="2" id="KW-1185">Reference proteome</keyword>
<evidence type="ECO:0000313" key="2">
    <source>
        <dbReference type="Proteomes" id="UP000276443"/>
    </source>
</evidence>